<comment type="cofactor">
    <cofactor evidence="10">
        <name>FAD</name>
        <dbReference type="ChEBI" id="CHEBI:57692"/>
    </cofactor>
    <text evidence="10">Binds 1 FAD per monomer.</text>
</comment>
<dbReference type="Gene3D" id="3.40.50.360">
    <property type="match status" value="1"/>
</dbReference>
<evidence type="ECO:0000313" key="15">
    <source>
        <dbReference type="Proteomes" id="UP000077202"/>
    </source>
</evidence>
<comment type="caution">
    <text evidence="14">The sequence shown here is derived from an EMBL/GenBank/DDBJ whole genome shotgun (WGS) entry which is preliminary data.</text>
</comment>
<dbReference type="GO" id="GO:0050660">
    <property type="term" value="F:flavin adenine dinucleotide binding"/>
    <property type="evidence" value="ECO:0007669"/>
    <property type="project" value="UniProtKB-UniRule"/>
</dbReference>
<dbReference type="Pfam" id="PF00667">
    <property type="entry name" value="FAD_binding_1"/>
    <property type="match status" value="1"/>
</dbReference>
<dbReference type="Gene3D" id="1.20.990.10">
    <property type="entry name" value="NADPH-cytochrome p450 Reductase, Chain A, domain 3"/>
    <property type="match status" value="1"/>
</dbReference>
<keyword evidence="3 10" id="KW-0812">Transmembrane</keyword>
<dbReference type="EMBL" id="LVLJ01002209">
    <property type="protein sequence ID" value="OAE26234.1"/>
    <property type="molecule type" value="Genomic_DNA"/>
</dbReference>
<dbReference type="PRINTS" id="PR00369">
    <property type="entry name" value="FLAVODOXIN"/>
</dbReference>
<protein>
    <recommendedName>
        <fullName evidence="10">NADPH--cytochrome P450 reductase</fullName>
        <shortName evidence="10">CPR</shortName>
        <shortName evidence="10">P450R</shortName>
        <ecNumber evidence="10">1.6.2.4</ecNumber>
    </recommendedName>
</protein>
<feature type="binding site" evidence="10">
    <location>
        <begin position="591"/>
        <end position="594"/>
    </location>
    <ligand>
        <name>FAD</name>
        <dbReference type="ChEBI" id="CHEBI:57692"/>
    </ligand>
</feature>
<feature type="binding site" evidence="10">
    <location>
        <begin position="168"/>
        <end position="173"/>
    </location>
    <ligand>
        <name>FMN</name>
        <dbReference type="ChEBI" id="CHEBI:58210"/>
    </ligand>
</feature>
<dbReference type="PANTHER" id="PTHR19384:SF17">
    <property type="entry name" value="NADPH--CYTOCHROME P450 REDUCTASE"/>
    <property type="match status" value="1"/>
</dbReference>
<comment type="subcellular location">
    <subcellularLocation>
        <location evidence="10">Endoplasmic reticulum membrane</location>
        <topology evidence="10">Single-pass membrane protein</topology>
        <orientation evidence="10">Cytoplasmic side</orientation>
    </subcellularLocation>
</comment>
<evidence type="ECO:0000259" key="12">
    <source>
        <dbReference type="PROSITE" id="PS50902"/>
    </source>
</evidence>
<dbReference type="CDD" id="cd06204">
    <property type="entry name" value="CYPOR"/>
    <property type="match status" value="1"/>
</dbReference>
<dbReference type="InterPro" id="IPR017927">
    <property type="entry name" value="FAD-bd_FR_type"/>
</dbReference>
<comment type="similarity">
    <text evidence="10">In the N-terminal section; belongs to the flavodoxin family.</text>
</comment>
<feature type="transmembrane region" description="Helical" evidence="10">
    <location>
        <begin position="109"/>
        <end position="129"/>
    </location>
</feature>
<evidence type="ECO:0000256" key="8">
    <source>
        <dbReference type="ARBA" id="ARBA00023002"/>
    </source>
</evidence>
<keyword evidence="1 10" id="KW-0285">Flavoprotein</keyword>
<keyword evidence="15" id="KW-1185">Reference proteome</keyword>
<feature type="binding site" evidence="10">
    <location>
        <position position="780"/>
    </location>
    <ligand>
        <name>FAD</name>
        <dbReference type="ChEBI" id="CHEBI:57692"/>
    </ligand>
</feature>
<dbReference type="GO" id="GO:0010181">
    <property type="term" value="F:FMN binding"/>
    <property type="evidence" value="ECO:0007669"/>
    <property type="project" value="UniProtKB-UniRule"/>
</dbReference>
<dbReference type="SUPFAM" id="SSF52343">
    <property type="entry name" value="Ferredoxin reductase-like, C-terminal NADP-linked domain"/>
    <property type="match status" value="1"/>
</dbReference>
<dbReference type="GO" id="GO:0003958">
    <property type="term" value="F:NADPH-hemoprotein reductase activity"/>
    <property type="evidence" value="ECO:0007669"/>
    <property type="project" value="UniProtKB-UniRule"/>
</dbReference>
<evidence type="ECO:0000256" key="4">
    <source>
        <dbReference type="ARBA" id="ARBA00022824"/>
    </source>
</evidence>
<feature type="binding site" evidence="10">
    <location>
        <begin position="706"/>
        <end position="710"/>
    </location>
    <ligand>
        <name>NADP(+)</name>
        <dbReference type="ChEBI" id="CHEBI:58349"/>
    </ligand>
</feature>
<dbReference type="SUPFAM" id="SSF52218">
    <property type="entry name" value="Flavoproteins"/>
    <property type="match status" value="1"/>
</dbReference>
<sequence length="780" mass="86408">MLQEEEQQQQEQQQERGEGGSRGRGGGSVRVLPWPRRGVRLLTNRFSYWRSRSGMQGDISGASNSVDALHSVDRGVLDTSDFEYIRAVASVKVTTMVSSSAALADIPPVYLLIGGIGGVLVLGLAFLLWRKSSQSSTPAYQPVTMRPVDVPEETDEGPQKKVTVFFGTQTGTAETFAKAFAEEGKARYDGKVNFKLVDLDDYAAEDEIYEEKLKKEKLAIFCVATYGDGEPTDNAARFFKWFTETLESEGEEKGPWLSHMEYAVFGLGNVQYEHFNKVAKVVDGKLAHYGAVRLVDVGLGDDDKCIEDDFTAWREGLWPILDLKLLDEDVPSTPGAVYTAAIPEYRVEIHDSDSKLHEETYDAKMNGQATYDAQHPCKSVVAVRRELHTPLSDRSCTHLEFDIANTGLRYEAGDHVGVYAENYSEYVEEAARLLGHPLDLVFSLHTDDKMGDALTGGSASLPAPFPGPITLETALTRYADLLSPPKKVTLTTLAAYATDPTEKDRLKFLASLIGKEDYNQYIVKDQRTLLEVMSDFPSVKVPLGVFFAAVSPRLQPRFYSISSSPKFAPKRIHVTCALVVGASASGRVYRGVCSTWMKNAISAEENPAKATASPIFVRTSNFRLPTDPLTPVVMVGPGTGLAPFRGFLQERAAMIDEGEKLGPAVFFFGCRTRKQDYIYEEELAEFVKKGALSELIVAFSREGDVKEYVQHKLTQQASSVWSHLKNGGYMYVCGDAKGMARDVHRTLHTIIQEQESVESSKAEAIVKQMQLDGRYQRDVW</sequence>
<dbReference type="Gene3D" id="2.40.30.10">
    <property type="entry name" value="Translation factors"/>
    <property type="match status" value="1"/>
</dbReference>
<feature type="binding site" evidence="10">
    <location>
        <begin position="700"/>
        <end position="701"/>
    </location>
    <ligand>
        <name>NADP(+)</name>
        <dbReference type="ChEBI" id="CHEBI:58349"/>
    </ligand>
</feature>
<feature type="binding site" evidence="10">
    <location>
        <position position="394"/>
    </location>
    <ligand>
        <name>NADP(+)</name>
        <dbReference type="ChEBI" id="CHEBI:58349"/>
    </ligand>
</feature>
<comment type="cofactor">
    <cofactor evidence="10">
        <name>FMN</name>
        <dbReference type="ChEBI" id="CHEBI:58210"/>
    </cofactor>
    <text evidence="10">Binds 1 FMN per monomer.</text>
</comment>
<dbReference type="PROSITE" id="PS51384">
    <property type="entry name" value="FAD_FR"/>
    <property type="match status" value="1"/>
</dbReference>
<comment type="similarity">
    <text evidence="10">In the C-terminal section; belongs to the flavoprotein pyridine nucleotide cytochrome reductase family.</text>
</comment>
<dbReference type="Gene3D" id="3.40.50.80">
    <property type="entry name" value="Nucleotide-binding domain of ferredoxin-NADP reductase (FNR) module"/>
    <property type="match status" value="1"/>
</dbReference>
<keyword evidence="6 10" id="KW-0521">NADP</keyword>
<dbReference type="InterPro" id="IPR008254">
    <property type="entry name" value="Flavodoxin/NO_synth"/>
</dbReference>
<evidence type="ECO:0000256" key="9">
    <source>
        <dbReference type="ARBA" id="ARBA00023136"/>
    </source>
</evidence>
<dbReference type="FunFam" id="3.40.50.80:FF:000001">
    <property type="entry name" value="NADPH--cytochrome P450 reductase 1"/>
    <property type="match status" value="1"/>
</dbReference>
<feature type="binding site" evidence="10">
    <location>
        <begin position="557"/>
        <end position="560"/>
    </location>
    <ligand>
        <name>FAD</name>
        <dbReference type="ChEBI" id="CHEBI:57692"/>
    </ligand>
</feature>
<keyword evidence="2 10" id="KW-0288">FMN</keyword>
<dbReference type="PROSITE" id="PS50902">
    <property type="entry name" value="FLAVODOXIN_LIKE"/>
    <property type="match status" value="1"/>
</dbReference>
<dbReference type="Pfam" id="PF00258">
    <property type="entry name" value="Flavodoxin_1"/>
    <property type="match status" value="1"/>
</dbReference>
<evidence type="ECO:0000256" key="7">
    <source>
        <dbReference type="ARBA" id="ARBA00022989"/>
    </source>
</evidence>
<gene>
    <name evidence="14" type="ORF">AXG93_3786s1130</name>
</gene>
<comment type="function">
    <text evidence="10">This enzyme is required for electron transfer from NADP to cytochrome P450 in microsomes. It can also provide electron transfer to heme oxygenase and cytochrome B5.</text>
</comment>
<keyword evidence="5 10" id="KW-0274">FAD</keyword>
<dbReference type="SUPFAM" id="SSF63380">
    <property type="entry name" value="Riboflavin synthase domain-like"/>
    <property type="match status" value="1"/>
</dbReference>
<keyword evidence="9 10" id="KW-0472">Membrane</keyword>
<feature type="domain" description="Flavodoxin-like" evidence="12">
    <location>
        <begin position="162"/>
        <end position="318"/>
    </location>
</feature>
<accession>A0A176VZK1</accession>
<keyword evidence="4 10" id="KW-0256">Endoplasmic reticulum</keyword>
<dbReference type="GO" id="GO:0005789">
    <property type="term" value="C:endoplasmic reticulum membrane"/>
    <property type="evidence" value="ECO:0007669"/>
    <property type="project" value="UniProtKB-SubCell"/>
</dbReference>
<dbReference type="EC" id="1.6.2.4" evidence="10"/>
<dbReference type="InterPro" id="IPR023208">
    <property type="entry name" value="P450R"/>
</dbReference>
<dbReference type="GO" id="GO:0050661">
    <property type="term" value="F:NADP binding"/>
    <property type="evidence" value="ECO:0007669"/>
    <property type="project" value="UniProtKB-UniRule"/>
</dbReference>
<dbReference type="Pfam" id="PF00175">
    <property type="entry name" value="NAD_binding_1"/>
    <property type="match status" value="1"/>
</dbReference>
<dbReference type="InterPro" id="IPR017938">
    <property type="entry name" value="Riboflavin_synthase-like_b-brl"/>
</dbReference>
<keyword evidence="7 10" id="KW-1133">Transmembrane helix</keyword>
<comment type="catalytic activity">
    <reaction evidence="10">
        <text>2 oxidized [cytochrome P450] + NADPH = 2 reduced [cytochrome P450] + NADP(+) + H(+)</text>
        <dbReference type="Rhea" id="RHEA:24040"/>
        <dbReference type="Rhea" id="RHEA-COMP:14627"/>
        <dbReference type="Rhea" id="RHEA-COMP:14628"/>
        <dbReference type="ChEBI" id="CHEBI:15378"/>
        <dbReference type="ChEBI" id="CHEBI:55376"/>
        <dbReference type="ChEBI" id="CHEBI:57783"/>
        <dbReference type="ChEBI" id="CHEBI:58349"/>
        <dbReference type="ChEBI" id="CHEBI:60344"/>
        <dbReference type="EC" id="1.6.2.4"/>
    </reaction>
</comment>
<dbReference type="InterPro" id="IPR029039">
    <property type="entry name" value="Flavoprotein-like_sf"/>
</dbReference>
<evidence type="ECO:0000256" key="2">
    <source>
        <dbReference type="ARBA" id="ARBA00022643"/>
    </source>
</evidence>
<feature type="region of interest" description="Disordered" evidence="11">
    <location>
        <begin position="1"/>
        <end position="30"/>
    </location>
</feature>
<evidence type="ECO:0000259" key="13">
    <source>
        <dbReference type="PROSITE" id="PS51384"/>
    </source>
</evidence>
<feature type="binding site" evidence="10">
    <location>
        <position position="302"/>
    </location>
    <ligand>
        <name>FMN</name>
        <dbReference type="ChEBI" id="CHEBI:58210"/>
    </ligand>
</feature>
<dbReference type="AlphaFoldDB" id="A0A176VZK1"/>
<feature type="domain" description="FAD-binding FR-type" evidence="13">
    <location>
        <begin position="374"/>
        <end position="625"/>
    </location>
</feature>
<feature type="binding site" evidence="10">
    <location>
        <position position="639"/>
    </location>
    <ligand>
        <name>NADP(+)</name>
        <dbReference type="ChEBI" id="CHEBI:58349"/>
    </ligand>
</feature>
<dbReference type="InterPro" id="IPR039261">
    <property type="entry name" value="FNR_nucleotide-bd"/>
</dbReference>
<dbReference type="HAMAP" id="MF_03212">
    <property type="entry name" value="NCPR"/>
    <property type="match status" value="1"/>
</dbReference>
<evidence type="ECO:0000256" key="1">
    <source>
        <dbReference type="ARBA" id="ARBA00022630"/>
    </source>
</evidence>
<name>A0A176VZK1_MARPO</name>
<dbReference type="InterPro" id="IPR003097">
    <property type="entry name" value="CysJ-like_FAD-binding"/>
</dbReference>
<feature type="binding site" evidence="10">
    <location>
        <begin position="224"/>
        <end position="227"/>
    </location>
    <ligand>
        <name>FMN</name>
        <dbReference type="ChEBI" id="CHEBI:58210"/>
    </ligand>
</feature>
<feature type="binding site" evidence="10">
    <location>
        <begin position="575"/>
        <end position="577"/>
    </location>
    <ligand>
        <name>FAD</name>
        <dbReference type="ChEBI" id="CHEBI:57692"/>
    </ligand>
</feature>
<dbReference type="GO" id="GO:0005829">
    <property type="term" value="C:cytosol"/>
    <property type="evidence" value="ECO:0007669"/>
    <property type="project" value="TreeGrafter"/>
</dbReference>
<reference evidence="14" key="1">
    <citation type="submission" date="2016-03" db="EMBL/GenBank/DDBJ databases">
        <title>Mechanisms controlling the formation of the plant cell surface in tip-growing cells are functionally conserved among land plants.</title>
        <authorList>
            <person name="Honkanen S."/>
            <person name="Jones V.A."/>
            <person name="Morieri G."/>
            <person name="Champion C."/>
            <person name="Hetherington A.J."/>
            <person name="Kelly S."/>
            <person name="Saint-Marcoux D."/>
            <person name="Proust H."/>
            <person name="Prescott H."/>
            <person name="Dolan L."/>
        </authorList>
    </citation>
    <scope>NUCLEOTIDE SEQUENCE [LARGE SCALE GENOMIC DNA]</scope>
    <source>
        <tissue evidence="14">Whole gametophyte</tissue>
    </source>
</reference>
<feature type="binding site" evidence="10">
    <location>
        <begin position="267"/>
        <end position="276"/>
    </location>
    <ligand>
        <name>FMN</name>
        <dbReference type="ChEBI" id="CHEBI:58210"/>
    </ligand>
</feature>
<proteinExistence type="inferred from homology"/>
<organism evidence="14 15">
    <name type="scientific">Marchantia polymorpha subsp. ruderalis</name>
    <dbReference type="NCBI Taxonomy" id="1480154"/>
    <lineage>
        <taxon>Eukaryota</taxon>
        <taxon>Viridiplantae</taxon>
        <taxon>Streptophyta</taxon>
        <taxon>Embryophyta</taxon>
        <taxon>Marchantiophyta</taxon>
        <taxon>Marchantiopsida</taxon>
        <taxon>Marchantiidae</taxon>
        <taxon>Marchantiales</taxon>
        <taxon>Marchantiaceae</taxon>
        <taxon>Marchantia</taxon>
    </lineage>
</organism>
<dbReference type="InterPro" id="IPR001709">
    <property type="entry name" value="Flavoprot_Pyr_Nucl_cyt_Rdtase"/>
</dbReference>
<dbReference type="InterPro" id="IPR023173">
    <property type="entry name" value="NADPH_Cyt_P450_Rdtase_alpha"/>
</dbReference>
<evidence type="ECO:0000256" key="5">
    <source>
        <dbReference type="ARBA" id="ARBA00022827"/>
    </source>
</evidence>
<evidence type="ECO:0000256" key="6">
    <source>
        <dbReference type="ARBA" id="ARBA00022857"/>
    </source>
</evidence>
<dbReference type="Proteomes" id="UP000077202">
    <property type="component" value="Unassembled WGS sequence"/>
</dbReference>
<comment type="similarity">
    <text evidence="10">Belongs to the NADPH--cytochrome P450 reductase family.</text>
</comment>
<dbReference type="InterPro" id="IPR001433">
    <property type="entry name" value="OxRdtase_FAD/NAD-bd"/>
</dbReference>
<dbReference type="PRINTS" id="PR00371">
    <property type="entry name" value="FPNCR"/>
</dbReference>
<evidence type="ECO:0000256" key="10">
    <source>
        <dbReference type="HAMAP-Rule" id="MF_03212"/>
    </source>
</evidence>
<comment type="caution">
    <text evidence="10">Lacks conserved residue(s) required for the propagation of feature annotation.</text>
</comment>
<evidence type="ECO:0000313" key="14">
    <source>
        <dbReference type="EMBL" id="OAE26234.1"/>
    </source>
</evidence>
<evidence type="ECO:0000256" key="3">
    <source>
        <dbReference type="ARBA" id="ARBA00022692"/>
    </source>
</evidence>
<dbReference type="PANTHER" id="PTHR19384">
    <property type="entry name" value="NITRIC OXIDE SYNTHASE-RELATED"/>
    <property type="match status" value="1"/>
</dbReference>
<feature type="binding site" evidence="10">
    <location>
        <position position="742"/>
    </location>
    <ligand>
        <name>NADP(+)</name>
        <dbReference type="ChEBI" id="CHEBI:58349"/>
    </ligand>
</feature>
<evidence type="ECO:0000256" key="11">
    <source>
        <dbReference type="SAM" id="MobiDB-lite"/>
    </source>
</evidence>
<keyword evidence="8 10" id="KW-0560">Oxidoreductase</keyword>
<dbReference type="InterPro" id="IPR001094">
    <property type="entry name" value="Flavdoxin-like"/>
</dbReference>